<evidence type="ECO:0000313" key="3">
    <source>
        <dbReference type="EMBL" id="MBB5640085.1"/>
    </source>
</evidence>
<gene>
    <name evidence="3" type="ORF">BJ997_000633</name>
    <name evidence="2" type="ORF">GY21_16515</name>
</gene>
<dbReference type="AlphaFoldDB" id="A0A099J2G0"/>
<dbReference type="eggNOG" id="COG3162">
    <property type="taxonomic scope" value="Bacteria"/>
</dbReference>
<reference evidence="3 5" key="2">
    <citation type="submission" date="2020-08" db="EMBL/GenBank/DDBJ databases">
        <title>Sequencing the genomes of 1000 actinobacteria strains.</title>
        <authorList>
            <person name="Klenk H.-P."/>
        </authorList>
    </citation>
    <scope>NUCLEOTIDE SEQUENCE [LARGE SCALE GENOMIC DNA]</scope>
    <source>
        <strain evidence="3 5">DSM 21065</strain>
    </source>
</reference>
<accession>A0A099J2G0</accession>
<dbReference type="InterPro" id="IPR007436">
    <property type="entry name" value="DUF485"/>
</dbReference>
<proteinExistence type="predicted"/>
<evidence type="ECO:0000313" key="4">
    <source>
        <dbReference type="Proteomes" id="UP000029864"/>
    </source>
</evidence>
<evidence type="ECO:0000313" key="5">
    <source>
        <dbReference type="Proteomes" id="UP000561726"/>
    </source>
</evidence>
<dbReference type="PANTHER" id="PTHR38441">
    <property type="entry name" value="INTEGRAL MEMBRANE PROTEIN-RELATED"/>
    <property type="match status" value="1"/>
</dbReference>
<comment type="caution">
    <text evidence="2">The sequence shown here is derived from an EMBL/GenBank/DDBJ whole genome shotgun (WGS) entry which is preliminary data.</text>
</comment>
<dbReference type="OrthoDB" id="3543412at2"/>
<evidence type="ECO:0000256" key="1">
    <source>
        <dbReference type="SAM" id="Phobius"/>
    </source>
</evidence>
<dbReference type="Proteomes" id="UP000029864">
    <property type="component" value="Unassembled WGS sequence"/>
</dbReference>
<dbReference type="EMBL" id="JPXF01000084">
    <property type="protein sequence ID" value="KGJ72260.1"/>
    <property type="molecule type" value="Genomic_DNA"/>
</dbReference>
<protein>
    <submittedName>
        <fullName evidence="2">Membrane protein</fullName>
    </submittedName>
</protein>
<keyword evidence="4" id="KW-1185">Reference proteome</keyword>
<evidence type="ECO:0000313" key="2">
    <source>
        <dbReference type="EMBL" id="KGJ72260.1"/>
    </source>
</evidence>
<dbReference type="Proteomes" id="UP000561726">
    <property type="component" value="Unassembled WGS sequence"/>
</dbReference>
<organism evidence="2 4">
    <name type="scientific">Cryobacterium roopkundense</name>
    <dbReference type="NCBI Taxonomy" id="1001240"/>
    <lineage>
        <taxon>Bacteria</taxon>
        <taxon>Bacillati</taxon>
        <taxon>Actinomycetota</taxon>
        <taxon>Actinomycetes</taxon>
        <taxon>Micrococcales</taxon>
        <taxon>Microbacteriaceae</taxon>
        <taxon>Cryobacterium</taxon>
    </lineage>
</organism>
<name>A0A099J2G0_9MICO</name>
<dbReference type="EMBL" id="JACHBQ010000001">
    <property type="protein sequence ID" value="MBB5640085.1"/>
    <property type="molecule type" value="Genomic_DNA"/>
</dbReference>
<dbReference type="RefSeq" id="WP_035838342.1">
    <property type="nucleotide sequence ID" value="NZ_JACHBQ010000001.1"/>
</dbReference>
<dbReference type="Pfam" id="PF04341">
    <property type="entry name" value="DUF485"/>
    <property type="match status" value="1"/>
</dbReference>
<dbReference type="PANTHER" id="PTHR38441:SF1">
    <property type="entry name" value="MEMBRANE PROTEIN"/>
    <property type="match status" value="1"/>
</dbReference>
<sequence length="115" mass="13259">MSEQLKDASPKSQIDYIAYEKTPKFKELQKTRRNFVVPLSIFFLLWYFAYVLAAGYFPEFMATPVFGRINLGLILGLGQFVTTFGITMAYVAFANRKIDPLTEDLRAELERMEKA</sequence>
<keyword evidence="1" id="KW-0812">Transmembrane</keyword>
<keyword evidence="1" id="KW-1133">Transmembrane helix</keyword>
<feature type="transmembrane region" description="Helical" evidence="1">
    <location>
        <begin position="69"/>
        <end position="93"/>
    </location>
</feature>
<dbReference type="STRING" id="1001240.GY21_16515"/>
<feature type="transmembrane region" description="Helical" evidence="1">
    <location>
        <begin position="35"/>
        <end position="57"/>
    </location>
</feature>
<keyword evidence="1" id="KW-0472">Membrane</keyword>
<reference evidence="2 4" key="1">
    <citation type="submission" date="2014-08" db="EMBL/GenBank/DDBJ databases">
        <authorList>
            <person name="Sisinthy S."/>
        </authorList>
    </citation>
    <scope>NUCLEOTIDE SEQUENCE [LARGE SCALE GENOMIC DNA]</scope>
    <source>
        <strain evidence="2 4">RuG17</strain>
    </source>
</reference>